<reference evidence="1" key="1">
    <citation type="submission" date="2022-07" db="EMBL/GenBank/DDBJ databases">
        <title>Phylogenomic reconstructions and comparative analyses of Kickxellomycotina fungi.</title>
        <authorList>
            <person name="Reynolds N.K."/>
            <person name="Stajich J.E."/>
            <person name="Barry K."/>
            <person name="Grigoriev I.V."/>
            <person name="Crous P."/>
            <person name="Smith M.E."/>
        </authorList>
    </citation>
    <scope>NUCLEOTIDE SEQUENCE</scope>
    <source>
        <strain evidence="1">CBS 190363</strain>
    </source>
</reference>
<evidence type="ECO:0000313" key="2">
    <source>
        <dbReference type="Proteomes" id="UP001139981"/>
    </source>
</evidence>
<accession>A0ACC1M386</accession>
<comment type="caution">
    <text evidence="1">The sequence shown here is derived from an EMBL/GenBank/DDBJ whole genome shotgun (WGS) entry which is preliminary data.</text>
</comment>
<sequence>RNDVYRERILALDKMVLFKFSEDKMIYPAMSPWFGFVDADGNDIPVQNTTMYKDDWLGLRALDETGKLSLLSLDGPHMHIGEDVLRDIVAEHFGANSKVESFYLHA</sequence>
<protein>
    <submittedName>
        <fullName evidence="1">Uncharacterized protein</fullName>
    </submittedName>
</protein>
<dbReference type="EMBL" id="JANBVB010000660">
    <property type="protein sequence ID" value="KAJ2892779.1"/>
    <property type="molecule type" value="Genomic_DNA"/>
</dbReference>
<dbReference type="Proteomes" id="UP001139981">
    <property type="component" value="Unassembled WGS sequence"/>
</dbReference>
<organism evidence="1 2">
    <name type="scientific">Coemansia aciculifera</name>
    <dbReference type="NCBI Taxonomy" id="417176"/>
    <lineage>
        <taxon>Eukaryota</taxon>
        <taxon>Fungi</taxon>
        <taxon>Fungi incertae sedis</taxon>
        <taxon>Zoopagomycota</taxon>
        <taxon>Kickxellomycotina</taxon>
        <taxon>Kickxellomycetes</taxon>
        <taxon>Kickxellales</taxon>
        <taxon>Kickxellaceae</taxon>
        <taxon>Coemansia</taxon>
    </lineage>
</organism>
<evidence type="ECO:0000313" key="1">
    <source>
        <dbReference type="EMBL" id="KAJ2892779.1"/>
    </source>
</evidence>
<feature type="non-terminal residue" evidence="1">
    <location>
        <position position="1"/>
    </location>
</feature>
<proteinExistence type="predicted"/>
<gene>
    <name evidence="1" type="ORF">IWW38_003091</name>
</gene>
<name>A0ACC1M386_9FUNG</name>
<keyword evidence="2" id="KW-1185">Reference proteome</keyword>